<organism evidence="10 11">
    <name type="scientific">Dipodomys ordii</name>
    <name type="common">Ord's kangaroo rat</name>
    <dbReference type="NCBI Taxonomy" id="10020"/>
    <lineage>
        <taxon>Eukaryota</taxon>
        <taxon>Metazoa</taxon>
        <taxon>Chordata</taxon>
        <taxon>Craniata</taxon>
        <taxon>Vertebrata</taxon>
        <taxon>Euteleostomi</taxon>
        <taxon>Mammalia</taxon>
        <taxon>Eutheria</taxon>
        <taxon>Euarchontoglires</taxon>
        <taxon>Glires</taxon>
        <taxon>Rodentia</taxon>
        <taxon>Castorimorpha</taxon>
        <taxon>Heteromyidae</taxon>
        <taxon>Dipodomyinae</taxon>
        <taxon>Dipodomys</taxon>
    </lineage>
</organism>
<dbReference type="RefSeq" id="XP_012875205.1">
    <property type="nucleotide sequence ID" value="XM_013019751.1"/>
</dbReference>
<proteinExistence type="predicted"/>
<evidence type="ECO:0000256" key="3">
    <source>
        <dbReference type="ARBA" id="ARBA00023125"/>
    </source>
</evidence>
<comment type="subcellular location">
    <subcellularLocation>
        <location evidence="1 6 7">Nucleus</location>
    </subcellularLocation>
</comment>
<dbReference type="GO" id="GO:0005634">
    <property type="term" value="C:nucleus"/>
    <property type="evidence" value="ECO:0007669"/>
    <property type="project" value="UniProtKB-SubCell"/>
</dbReference>
<dbReference type="InterPro" id="IPR009057">
    <property type="entry name" value="Homeodomain-like_sf"/>
</dbReference>
<dbReference type="KEGG" id="dord:105988207"/>
<keyword evidence="10" id="KW-1185">Reference proteome</keyword>
<dbReference type="CDD" id="cd00086">
    <property type="entry name" value="homeodomain"/>
    <property type="match status" value="1"/>
</dbReference>
<dbReference type="InterPro" id="IPR006910">
    <property type="entry name" value="Rad21_Rec8_N"/>
</dbReference>
<dbReference type="InterPro" id="IPR039781">
    <property type="entry name" value="Rad21/Rec8-like"/>
</dbReference>
<evidence type="ECO:0000256" key="5">
    <source>
        <dbReference type="ARBA" id="ARBA00023242"/>
    </source>
</evidence>
<sequence>MLWRTSNTFYSQVLLSHQGSLAKVWLAAHWQKKLRKADIIECNLETTVPQIISPQLNIALRTSAHLLLGIVRIYSRKVKYLMADCQKACVAINTTFRTEVIDLPRQHLEAQYDSITLREEFHDFEFENINVLDVLEQLSHHQSRPEEITLKEDYGCVLYFQADSFGGEIETVRSHSLTGDNMLLNSSLPSLEHSPESHVKQKSFICDLGDGFGDEGNAEAMIDNLLQGYQSDLLEDIHFNVKVSPIAGPPNITVVEPDNIEDLFIPINDIIEEDSSIDEQGFILESTAMPDQRHLEPTVLPDQKHLEPTVVPVIAERVKKKRKKASRDQDTNISMEKTLKRKNTNAEEEHKQPKIRKHVTDANTGSSSHIKKSNKMGKESFSLMELCKNSSRKQAAAAFYSFLELKKEQAIEGEKKSDKEGVVKVTRQFIKKRGHTTLQHRQQTQLETQCRPGEPLVNFGCQIFHAAKLYYIYAKSLIPSVSFVIEEFWQVFVGQFWREYRCMKNILMGKMGLFTNQSVNQMLLGDFTQDRIYGQFHGRALQVALVTIDNSSACCHGNQGTLSVYKGNTGHQKGSLDSRTCTTRRTSSSPVQCATLESYCVPWPTLVWLWRIHGHLTALADFQQWHCDMPTMPSIRPTRGAYTMKMMARPELGPAMTSAITIRELYETEILAEPEPGGAEGRHFREGALAFKDYMRLIADLDDEGDQNSVDVVNKDGGSGSSRACEVPCGCQALPQPQASEPMQMATTPQPRRKRIRKFLSWQLEEMENLFQEIQYPDAPRRKQLARDIDVADARVKVWFQNRRAKHRKIVKRIMRGHESDD</sequence>
<dbReference type="GO" id="GO:0007059">
    <property type="term" value="P:chromosome segregation"/>
    <property type="evidence" value="ECO:0007669"/>
    <property type="project" value="UniProtKB-KW"/>
</dbReference>
<dbReference type="Pfam" id="PF04824">
    <property type="entry name" value="Rad21_Rec8"/>
    <property type="match status" value="1"/>
</dbReference>
<dbReference type="GO" id="GO:0003677">
    <property type="term" value="F:DNA binding"/>
    <property type="evidence" value="ECO:0007669"/>
    <property type="project" value="UniProtKB-UniRule"/>
</dbReference>
<evidence type="ECO:0000256" key="6">
    <source>
        <dbReference type="PROSITE-ProRule" id="PRU00108"/>
    </source>
</evidence>
<evidence type="ECO:0000256" key="7">
    <source>
        <dbReference type="RuleBase" id="RU000682"/>
    </source>
</evidence>
<evidence type="ECO:0000256" key="1">
    <source>
        <dbReference type="ARBA" id="ARBA00004123"/>
    </source>
</evidence>
<dbReference type="SUPFAM" id="SSF46689">
    <property type="entry name" value="Homeodomain-like"/>
    <property type="match status" value="1"/>
</dbReference>
<keyword evidence="5 6" id="KW-0539">Nucleus</keyword>
<evidence type="ECO:0000256" key="4">
    <source>
        <dbReference type="ARBA" id="ARBA00023155"/>
    </source>
</evidence>
<feature type="region of interest" description="Disordered" evidence="8">
    <location>
        <begin position="318"/>
        <end position="353"/>
    </location>
</feature>
<dbReference type="Gene3D" id="1.10.10.60">
    <property type="entry name" value="Homeodomain-like"/>
    <property type="match status" value="1"/>
</dbReference>
<dbReference type="InterPro" id="IPR006909">
    <property type="entry name" value="Rad21/Rec8_C_eu"/>
</dbReference>
<dbReference type="AlphaFoldDB" id="A0A1S3FFZ6"/>
<evidence type="ECO:0000259" key="9">
    <source>
        <dbReference type="PROSITE" id="PS50071"/>
    </source>
</evidence>
<dbReference type="SMART" id="SM00389">
    <property type="entry name" value="HOX"/>
    <property type="match status" value="1"/>
</dbReference>
<evidence type="ECO:0000256" key="8">
    <source>
        <dbReference type="SAM" id="MobiDB-lite"/>
    </source>
</evidence>
<gene>
    <name evidence="11" type="primary">LOC105988207</name>
</gene>
<dbReference type="GO" id="GO:0000981">
    <property type="term" value="F:DNA-binding transcription factor activity, RNA polymerase II-specific"/>
    <property type="evidence" value="ECO:0007669"/>
    <property type="project" value="InterPro"/>
</dbReference>
<dbReference type="GO" id="GO:0003682">
    <property type="term" value="F:chromatin binding"/>
    <property type="evidence" value="ECO:0007669"/>
    <property type="project" value="TreeGrafter"/>
</dbReference>
<accession>A0A1S3FFZ6</accession>
<dbReference type="PROSITE" id="PS50071">
    <property type="entry name" value="HOMEOBOX_2"/>
    <property type="match status" value="1"/>
</dbReference>
<evidence type="ECO:0000313" key="11">
    <source>
        <dbReference type="RefSeq" id="XP_012875205.1"/>
    </source>
</evidence>
<reference evidence="11" key="1">
    <citation type="submission" date="2025-08" db="UniProtKB">
        <authorList>
            <consortium name="RefSeq"/>
        </authorList>
    </citation>
    <scope>IDENTIFICATION</scope>
    <source>
        <tissue evidence="11">Kidney</tissue>
    </source>
</reference>
<dbReference type="GO" id="GO:0007062">
    <property type="term" value="P:sister chromatid cohesion"/>
    <property type="evidence" value="ECO:0007669"/>
    <property type="project" value="InterPro"/>
</dbReference>
<dbReference type="InterPro" id="IPR017970">
    <property type="entry name" value="Homeobox_CS"/>
</dbReference>
<keyword evidence="2" id="KW-0159">Chromosome partition</keyword>
<keyword evidence="4 6" id="KW-0371">Homeobox</keyword>
<dbReference type="Pfam" id="PF00046">
    <property type="entry name" value="Homeodomain"/>
    <property type="match status" value="1"/>
</dbReference>
<name>A0A1S3FFZ6_DIPOR</name>
<dbReference type="PROSITE" id="PS00027">
    <property type="entry name" value="HOMEOBOX_1"/>
    <property type="match status" value="1"/>
</dbReference>
<dbReference type="InterPro" id="IPR001356">
    <property type="entry name" value="HD"/>
</dbReference>
<dbReference type="OrthoDB" id="10071381at2759"/>
<keyword evidence="3 6" id="KW-0238">DNA-binding</keyword>
<dbReference type="PANTHER" id="PTHR12585">
    <property type="entry name" value="SCC1 / RAD21 FAMILY MEMBER"/>
    <property type="match status" value="1"/>
</dbReference>
<dbReference type="Proteomes" id="UP000081671">
    <property type="component" value="Unplaced"/>
</dbReference>
<dbReference type="InParanoid" id="A0A1S3FFZ6"/>
<feature type="domain" description="Homeobox" evidence="9">
    <location>
        <begin position="750"/>
        <end position="810"/>
    </location>
</feature>
<dbReference type="GO" id="GO:1990414">
    <property type="term" value="P:replication-born double-strand break repair via sister chromatid exchange"/>
    <property type="evidence" value="ECO:0007669"/>
    <property type="project" value="TreeGrafter"/>
</dbReference>
<dbReference type="GO" id="GO:0008278">
    <property type="term" value="C:cohesin complex"/>
    <property type="evidence" value="ECO:0007669"/>
    <property type="project" value="InterPro"/>
</dbReference>
<evidence type="ECO:0000313" key="10">
    <source>
        <dbReference type="Proteomes" id="UP000081671"/>
    </source>
</evidence>
<dbReference type="PANTHER" id="PTHR12585:SF54">
    <property type="entry name" value="RAD21 COHESIN COMPLEX COMPONENT LIKE 1 ISOFORM X1"/>
    <property type="match status" value="1"/>
</dbReference>
<dbReference type="Pfam" id="PF04825">
    <property type="entry name" value="Rad21_Rec8_N"/>
    <property type="match status" value="1"/>
</dbReference>
<evidence type="ECO:0000256" key="2">
    <source>
        <dbReference type="ARBA" id="ARBA00022829"/>
    </source>
</evidence>
<protein>
    <submittedName>
        <fullName evidence="11">Uncharacterized protein LOC105988207</fullName>
    </submittedName>
</protein>
<feature type="DNA-binding region" description="Homeobox" evidence="6">
    <location>
        <begin position="752"/>
        <end position="811"/>
    </location>
</feature>
<dbReference type="GeneID" id="105988207"/>